<dbReference type="Proteomes" id="UP000662888">
    <property type="component" value="Chromosome"/>
</dbReference>
<organism evidence="1 2">
    <name type="scientific">Massilia antarctica</name>
    <dbReference type="NCBI Taxonomy" id="2765360"/>
    <lineage>
        <taxon>Bacteria</taxon>
        <taxon>Pseudomonadati</taxon>
        <taxon>Pseudomonadota</taxon>
        <taxon>Betaproteobacteria</taxon>
        <taxon>Burkholderiales</taxon>
        <taxon>Oxalobacteraceae</taxon>
        <taxon>Telluria group</taxon>
        <taxon>Massilia</taxon>
    </lineage>
</organism>
<keyword evidence="2" id="KW-1185">Reference proteome</keyword>
<proteinExistence type="predicted"/>
<evidence type="ECO:0000313" key="1">
    <source>
        <dbReference type="EMBL" id="QPI50221.1"/>
    </source>
</evidence>
<name>A0AA49A8J7_9BURK</name>
<protein>
    <submittedName>
        <fullName evidence="1">Uncharacterized protein</fullName>
    </submittedName>
</protein>
<sequence length="80" mass="9034">MDTSNRLKLIRALQAAGVRPSAYSVSGAEDLALCLENVDGKWEVFYSEKGERNHIKQFSSESDACTYMYQELMADKTSFM</sequence>
<gene>
    <name evidence="1" type="ORF">IV454_00835</name>
</gene>
<dbReference type="RefSeq" id="WP_146046609.1">
    <property type="nucleotide sequence ID" value="NZ_CP065053.1"/>
</dbReference>
<evidence type="ECO:0000313" key="2">
    <source>
        <dbReference type="Proteomes" id="UP000662888"/>
    </source>
</evidence>
<accession>A0AA49A8J7</accession>
<dbReference type="EMBL" id="CP065053">
    <property type="protein sequence ID" value="QPI50221.1"/>
    <property type="molecule type" value="Genomic_DNA"/>
</dbReference>
<reference evidence="1 2" key="1">
    <citation type="submission" date="2020-11" db="EMBL/GenBank/DDBJ databases">
        <authorList>
            <person name="Sun Q."/>
        </authorList>
    </citation>
    <scope>NUCLEOTIDE SEQUENCE [LARGE SCALE GENOMIC DNA]</scope>
    <source>
        <strain evidence="1 2">P8398</strain>
    </source>
</reference>